<reference evidence="2 3" key="1">
    <citation type="submission" date="2020-08" db="EMBL/GenBank/DDBJ databases">
        <title>Sequencing the genomes of 1000 actinobacteria strains.</title>
        <authorList>
            <person name="Klenk H.-P."/>
        </authorList>
    </citation>
    <scope>NUCLEOTIDE SEQUENCE [LARGE SCALE GENOMIC DNA]</scope>
    <source>
        <strain evidence="2 3">DSM 45859</strain>
    </source>
</reference>
<evidence type="ECO:0000256" key="1">
    <source>
        <dbReference type="SAM" id="MobiDB-lite"/>
    </source>
</evidence>
<name>A0A840IKB2_9PSEU</name>
<dbReference type="AlphaFoldDB" id="A0A840IKB2"/>
<keyword evidence="3" id="KW-1185">Reference proteome</keyword>
<protein>
    <submittedName>
        <fullName evidence="2">Uncharacterized protein</fullName>
    </submittedName>
</protein>
<feature type="region of interest" description="Disordered" evidence="1">
    <location>
        <begin position="1"/>
        <end position="136"/>
    </location>
</feature>
<proteinExistence type="predicted"/>
<gene>
    <name evidence="2" type="ORF">BJY18_000246</name>
</gene>
<feature type="compositionally biased region" description="Low complexity" evidence="1">
    <location>
        <begin position="194"/>
        <end position="204"/>
    </location>
</feature>
<dbReference type="Proteomes" id="UP000581769">
    <property type="component" value="Unassembled WGS sequence"/>
</dbReference>
<evidence type="ECO:0000313" key="3">
    <source>
        <dbReference type="Proteomes" id="UP000581769"/>
    </source>
</evidence>
<feature type="region of interest" description="Disordered" evidence="1">
    <location>
        <begin position="194"/>
        <end position="241"/>
    </location>
</feature>
<organism evidence="2 3">
    <name type="scientific">Amycolatopsis jiangsuensis</name>
    <dbReference type="NCBI Taxonomy" id="1181879"/>
    <lineage>
        <taxon>Bacteria</taxon>
        <taxon>Bacillati</taxon>
        <taxon>Actinomycetota</taxon>
        <taxon>Actinomycetes</taxon>
        <taxon>Pseudonocardiales</taxon>
        <taxon>Pseudonocardiaceae</taxon>
        <taxon>Amycolatopsis</taxon>
    </lineage>
</organism>
<evidence type="ECO:0000313" key="2">
    <source>
        <dbReference type="EMBL" id="MBB4682761.1"/>
    </source>
</evidence>
<sequence>MHRGRPAGRTCSRRPGTDRLASPGNPAGPVAARPAAGRPAESATGRSEGRSAAPAVAHPAASVSGHPVPAHPVPAHPVPDRPATDGPGPDHPDLECPGPGCPATEFPDPDIHPAGPAWNRCAARDTARPARVAPVARHNRPVPAALVLAGPAARCTHPRPVPEAAAGPGAPPPGRPDPRVAGCTARFRPALAVARGGPAAAARAPRPDRPVLPCGRPRPRTVRPGMRPTLRASWKSASPSVRHGQAACPYPIVPDPGLTVITTAELAACPAGRSAPRWSGRSR</sequence>
<feature type="compositionally biased region" description="Basic and acidic residues" evidence="1">
    <location>
        <begin position="78"/>
        <end position="94"/>
    </location>
</feature>
<comment type="caution">
    <text evidence="2">The sequence shown here is derived from an EMBL/GenBank/DDBJ whole genome shotgun (WGS) entry which is preliminary data.</text>
</comment>
<feature type="compositionally biased region" description="Low complexity" evidence="1">
    <location>
        <begin position="51"/>
        <end position="68"/>
    </location>
</feature>
<feature type="compositionally biased region" description="Low complexity" evidence="1">
    <location>
        <begin position="23"/>
        <end position="40"/>
    </location>
</feature>
<feature type="region of interest" description="Disordered" evidence="1">
    <location>
        <begin position="157"/>
        <end position="182"/>
    </location>
</feature>
<accession>A0A840IKB2</accession>
<dbReference type="EMBL" id="JACHMG010000001">
    <property type="protein sequence ID" value="MBB4682761.1"/>
    <property type="molecule type" value="Genomic_DNA"/>
</dbReference>